<feature type="chain" id="PRO_5043952891" evidence="2">
    <location>
        <begin position="23"/>
        <end position="604"/>
    </location>
</feature>
<dbReference type="InterPro" id="IPR029031">
    <property type="entry name" value="Gingipain_N_sf"/>
</dbReference>
<dbReference type="InterPro" id="IPR001769">
    <property type="entry name" value="Gingipain"/>
</dbReference>
<keyword evidence="1 2" id="KW-0732">Signal</keyword>
<dbReference type="GO" id="GO:0008234">
    <property type="term" value="F:cysteine-type peptidase activity"/>
    <property type="evidence" value="ECO:0007669"/>
    <property type="project" value="InterPro"/>
</dbReference>
<evidence type="ECO:0000256" key="2">
    <source>
        <dbReference type="SAM" id="SignalP"/>
    </source>
</evidence>
<organism evidence="4">
    <name type="scientific">Dyadobacter sp. 676</name>
    <dbReference type="NCBI Taxonomy" id="3088362"/>
    <lineage>
        <taxon>Bacteria</taxon>
        <taxon>Pseudomonadati</taxon>
        <taxon>Bacteroidota</taxon>
        <taxon>Cytophagia</taxon>
        <taxon>Cytophagales</taxon>
        <taxon>Spirosomataceae</taxon>
        <taxon>Dyadobacter</taxon>
    </lineage>
</organism>
<feature type="signal peptide" evidence="2">
    <location>
        <begin position="1"/>
        <end position="22"/>
    </location>
</feature>
<feature type="domain" description="Gingipain" evidence="3">
    <location>
        <begin position="395"/>
        <end position="574"/>
    </location>
</feature>
<dbReference type="Gene3D" id="3.40.50.10390">
    <property type="entry name" value="Gingipain r, domain 1"/>
    <property type="match status" value="1"/>
</dbReference>
<dbReference type="AlphaFoldDB" id="A0AAU8FSB5"/>
<proteinExistence type="predicted"/>
<evidence type="ECO:0000256" key="1">
    <source>
        <dbReference type="ARBA" id="ARBA00022729"/>
    </source>
</evidence>
<evidence type="ECO:0000313" key="4">
    <source>
        <dbReference type="EMBL" id="XCH26702.1"/>
    </source>
</evidence>
<dbReference type="GO" id="GO:0006508">
    <property type="term" value="P:proteolysis"/>
    <property type="evidence" value="ECO:0007669"/>
    <property type="project" value="InterPro"/>
</dbReference>
<dbReference type="EMBL" id="CP159289">
    <property type="protein sequence ID" value="XCH26702.1"/>
    <property type="molecule type" value="Genomic_DNA"/>
</dbReference>
<dbReference type="RefSeq" id="WP_353721985.1">
    <property type="nucleotide sequence ID" value="NZ_CP159289.1"/>
</dbReference>
<gene>
    <name evidence="4" type="ORF">ABV298_10015</name>
</gene>
<name>A0AAU8FSB5_9BACT</name>
<accession>A0AAU8FSB5</accession>
<evidence type="ECO:0000259" key="3">
    <source>
        <dbReference type="Pfam" id="PF01364"/>
    </source>
</evidence>
<dbReference type="InterPro" id="IPR029030">
    <property type="entry name" value="Caspase-like_dom_sf"/>
</dbReference>
<sequence>MSFRFTFCLAVLLSFKVLSVSAQWGPPYRNNWIVYGKPYVRIGITQAGIHKLPFSVLPADFPVNDVTRIQLWHRGKQVAIISTDNKEVVFYAVPNDGGSDSLLYRPTSSRINPYWSMYSDEGAYFLTVGDTAGLRAVRSTKAVTAQDVPAGFHIAENLVTYKNEYSLSTNSYLRPSFFNSFFEIGASRTGKASMEGKASSFAIQLTNYVNNGVDKPIVKLLVHGRSPGAKNIEIRVGKDEQSLRLVYALPNSGFGGSQYSFPLESNDLDAQGKGILNLKAVGTNAIDGYSLTYYSVKYPQQTDMKGKSTSEFFLRKTSDTYTRLNVTNAPANSTVMDITDVDKPVIIEGNATEIMVPRSAGKDTRLLVTSESVTIQKAKVSVANFSTKYPLNANYIIITSENLLAGSKEYAAYRSTSEGGGFTTLVANIKDIYNQFNYGEPSPVAIRNFVDYMISDGKKNKYLYLIGKSITHNERMVRELPDEVPTIGFPASDILLVEGLGGTARDVPAIPVGRLSAVTNQNIHDYLEKVKEYEHNATGSYGWRKNVLHLNGGKSVSEITQLKQLLATLEPKVSGGIVGGFRKAICEAASDRGGRNGQYYTGGK</sequence>
<protein>
    <submittedName>
        <fullName evidence="4">C25 family cysteine peptidase</fullName>
    </submittedName>
</protein>
<reference evidence="4" key="1">
    <citation type="submission" date="2024-06" db="EMBL/GenBank/DDBJ databases">
        <title>Sequencing and assembly of the genome of Dyadobacter sp. strain 676, a symbiont of Cyamopsis tetragonoloba.</title>
        <authorList>
            <person name="Guro P."/>
            <person name="Sazanova A."/>
            <person name="Kuznetsova I."/>
            <person name="Belimov A."/>
            <person name="Safronova V."/>
        </authorList>
    </citation>
    <scope>NUCLEOTIDE SEQUENCE</scope>
    <source>
        <strain evidence="4">676</strain>
    </source>
</reference>
<dbReference type="Pfam" id="PF01364">
    <property type="entry name" value="Peptidase_C25"/>
    <property type="match status" value="1"/>
</dbReference>
<dbReference type="SUPFAM" id="SSF52129">
    <property type="entry name" value="Caspase-like"/>
    <property type="match status" value="1"/>
</dbReference>